<organism evidence="1 2">
    <name type="scientific">Drosophila busckii</name>
    <name type="common">Fruit fly</name>
    <dbReference type="NCBI Taxonomy" id="30019"/>
    <lineage>
        <taxon>Eukaryota</taxon>
        <taxon>Metazoa</taxon>
        <taxon>Ecdysozoa</taxon>
        <taxon>Arthropoda</taxon>
        <taxon>Hexapoda</taxon>
        <taxon>Insecta</taxon>
        <taxon>Pterygota</taxon>
        <taxon>Neoptera</taxon>
        <taxon>Endopterygota</taxon>
        <taxon>Diptera</taxon>
        <taxon>Brachycera</taxon>
        <taxon>Muscomorpha</taxon>
        <taxon>Ephydroidea</taxon>
        <taxon>Drosophilidae</taxon>
        <taxon>Drosophila</taxon>
    </lineage>
</organism>
<name>A0A0M4EJ66_DROBS</name>
<sequence>MLHKANQRERRNTQLQRVTMRLHSLGTISKISLLLLLILLATLLCALSLPILEHAAQACKDIDDCDPFLPICASYTNEHQFFYSHCDMLREICLTGKDWRTDYLSHCNVSKL</sequence>
<reference evidence="1 2" key="1">
    <citation type="submission" date="2015-08" db="EMBL/GenBank/DDBJ databases">
        <title>Ancestral chromatin configuration constrains chromatin evolution on differentiating sex chromosomes in Drosophila.</title>
        <authorList>
            <person name="Zhou Q."/>
            <person name="Bachtrog D."/>
        </authorList>
    </citation>
    <scope>NUCLEOTIDE SEQUENCE [LARGE SCALE GENOMIC DNA]</scope>
    <source>
        <tissue evidence="1">Whole larvae</tissue>
    </source>
</reference>
<proteinExistence type="predicted"/>
<dbReference type="EMBL" id="CP012525">
    <property type="protein sequence ID" value="ALC42972.1"/>
    <property type="molecule type" value="Genomic_DNA"/>
</dbReference>
<evidence type="ECO:0000313" key="2">
    <source>
        <dbReference type="Proteomes" id="UP000494163"/>
    </source>
</evidence>
<protein>
    <submittedName>
        <fullName evidence="1">CG34263</fullName>
    </submittedName>
</protein>
<dbReference type="OrthoDB" id="88467at2759"/>
<accession>A0A0M4EJ66</accession>
<dbReference type="Proteomes" id="UP000494163">
    <property type="component" value="Chromosome 3L"/>
</dbReference>
<dbReference type="AlphaFoldDB" id="A0A0M4EJ66"/>
<keyword evidence="2" id="KW-1185">Reference proteome</keyword>
<gene>
    <name evidence="1" type="ORF">Dbus_chr3Lg138</name>
</gene>
<evidence type="ECO:0000313" key="1">
    <source>
        <dbReference type="EMBL" id="ALC42972.1"/>
    </source>
</evidence>
<dbReference type="OMA" id="HQFFYSH"/>